<evidence type="ECO:0000313" key="2">
    <source>
        <dbReference type="EMBL" id="KAA8830496.1"/>
    </source>
</evidence>
<dbReference type="Pfam" id="PF04480">
    <property type="entry name" value="DUF559"/>
    <property type="match status" value="1"/>
</dbReference>
<organism evidence="2 3">
    <name type="scientific">Bifidobacterium tissieri</name>
    <dbReference type="NCBI Taxonomy" id="1630162"/>
    <lineage>
        <taxon>Bacteria</taxon>
        <taxon>Bacillati</taxon>
        <taxon>Actinomycetota</taxon>
        <taxon>Actinomycetes</taxon>
        <taxon>Bifidobacteriales</taxon>
        <taxon>Bifidobacteriaceae</taxon>
        <taxon>Bifidobacterium</taxon>
    </lineage>
</organism>
<dbReference type="EMBL" id="RZUI01000005">
    <property type="protein sequence ID" value="KAA8830496.1"/>
    <property type="molecule type" value="Genomic_DNA"/>
</dbReference>
<feature type="domain" description="DUF559" evidence="1">
    <location>
        <begin position="95"/>
        <end position="146"/>
    </location>
</feature>
<accession>A0A5M9ZS49</accession>
<comment type="caution">
    <text evidence="2">The sequence shown here is derived from an EMBL/GenBank/DDBJ whole genome shotgun (WGS) entry which is preliminary data.</text>
</comment>
<dbReference type="Proteomes" id="UP000412028">
    <property type="component" value="Unassembled WGS sequence"/>
</dbReference>
<reference evidence="2 3" key="1">
    <citation type="journal article" date="2019" name="Syst. Appl. Microbiol.">
        <title>Characterization of Bifidobacterium species in feaces of the Egyptian fruit bat: Description of B. vespertilionis sp. nov. and B. rousetti sp. nov.</title>
        <authorList>
            <person name="Modesto M."/>
            <person name="Satti M."/>
            <person name="Watanabe K."/>
            <person name="Puglisi E."/>
            <person name="Morelli L."/>
            <person name="Huang C.-H."/>
            <person name="Liou J.-S."/>
            <person name="Miyashita M."/>
            <person name="Tamura T."/>
            <person name="Saito S."/>
            <person name="Mori K."/>
            <person name="Huang L."/>
            <person name="Sciavilla P."/>
            <person name="Sandri C."/>
            <person name="Spiezio C."/>
            <person name="Vitali F."/>
            <person name="Cavalieri D."/>
            <person name="Perpetuini G."/>
            <person name="Tofalo R."/>
            <person name="Bonetti A."/>
            <person name="Arita M."/>
            <person name="Mattarelli P."/>
        </authorList>
    </citation>
    <scope>NUCLEOTIDE SEQUENCE [LARGE SCALE GENOMIC DNA]</scope>
    <source>
        <strain evidence="2 3">RST7</strain>
    </source>
</reference>
<dbReference type="RefSeq" id="WP_150381271.1">
    <property type="nucleotide sequence ID" value="NZ_RZUI01000005.1"/>
</dbReference>
<dbReference type="InterPro" id="IPR007569">
    <property type="entry name" value="DUF559"/>
</dbReference>
<dbReference type="OrthoDB" id="5517693at2"/>
<proteinExistence type="predicted"/>
<sequence length="245" mass="28429">MHSETAATTIIEKYQIPDTDQYDGDCLHDKLLSYMADERRNTPWKYLRETSKRSDYQSEWNTDMRTYLEMIFPGDEFVYDKSIPADIQRDHGATTVRRYRPDARCEKRKLIVEFDGLPHYQELHSIFNDRERDTWARDLGYEVVRIPYWLPLNVENIDFLFGVHVSEGCPLKFGLFDNPNRDYGIGISPASFCEQGALRFAREFEQLPAVTQEILLDDLALVTEANAYGIDALPSCISGLRHGDN</sequence>
<dbReference type="Gene3D" id="3.40.960.10">
    <property type="entry name" value="VSR Endonuclease"/>
    <property type="match status" value="1"/>
</dbReference>
<name>A0A5M9ZS49_9BIFI</name>
<protein>
    <submittedName>
        <fullName evidence="2">DUF559 domain-containing protein</fullName>
    </submittedName>
</protein>
<evidence type="ECO:0000313" key="3">
    <source>
        <dbReference type="Proteomes" id="UP000412028"/>
    </source>
</evidence>
<dbReference type="AlphaFoldDB" id="A0A5M9ZS49"/>
<gene>
    <name evidence="2" type="ORF">EMO89_05825</name>
</gene>
<evidence type="ECO:0000259" key="1">
    <source>
        <dbReference type="Pfam" id="PF04480"/>
    </source>
</evidence>